<comment type="caution">
    <text evidence="1">The sequence shown here is derived from an EMBL/GenBank/DDBJ whole genome shotgun (WGS) entry which is preliminary data.</text>
</comment>
<dbReference type="EMBL" id="SRYA01000011">
    <property type="protein sequence ID" value="TGY96971.1"/>
    <property type="molecule type" value="Genomic_DNA"/>
</dbReference>
<sequence>MKNWWYYHKWYVICGIILLGIICNVVGNALGLWHKAPDFQIAYVGKTQLPQDTVSALEESFAAAGEDFNGDGEVIVRVNQYISGNQSQDAEIAYYEYASELTLVGDISDCESYFFLMDDPDDFQRNYQLLASSDGSCPDEMDHSIEDKVILWADCPALSGMELGSYSTVISGEEVTGDNQELLAPLYFGRRCFYTKDRVTSPEKCNKLWNDLWIQ</sequence>
<reference evidence="1" key="1">
    <citation type="submission" date="2019-04" db="EMBL/GenBank/DDBJ databases">
        <title>Microbes associate with the intestines of laboratory mice.</title>
        <authorList>
            <person name="Navarre W."/>
            <person name="Wong E."/>
            <person name="Huang K."/>
            <person name="Tropini C."/>
            <person name="Ng K."/>
            <person name="Yu B."/>
        </authorList>
    </citation>
    <scope>NUCLEOTIDE SEQUENCE</scope>
    <source>
        <strain evidence="1">NM01_1-7b</strain>
    </source>
</reference>
<name>A0AC61RZA1_9FIRM</name>
<gene>
    <name evidence="1" type="ORF">E5329_07040</name>
</gene>
<evidence type="ECO:0000313" key="1">
    <source>
        <dbReference type="EMBL" id="TGY96971.1"/>
    </source>
</evidence>
<protein>
    <submittedName>
        <fullName evidence="1">Uncharacterized protein</fullName>
    </submittedName>
</protein>
<dbReference type="Proteomes" id="UP000304953">
    <property type="component" value="Unassembled WGS sequence"/>
</dbReference>
<evidence type="ECO:0000313" key="2">
    <source>
        <dbReference type="Proteomes" id="UP000304953"/>
    </source>
</evidence>
<proteinExistence type="predicted"/>
<accession>A0AC61RZA1</accession>
<keyword evidence="2" id="KW-1185">Reference proteome</keyword>
<organism evidence="1 2">
    <name type="scientific">Petralouisia muris</name>
    <dbReference type="NCBI Taxonomy" id="3032872"/>
    <lineage>
        <taxon>Bacteria</taxon>
        <taxon>Bacillati</taxon>
        <taxon>Bacillota</taxon>
        <taxon>Clostridia</taxon>
        <taxon>Lachnospirales</taxon>
        <taxon>Lachnospiraceae</taxon>
        <taxon>Petralouisia</taxon>
    </lineage>
</organism>